<organism evidence="3 4">
    <name type="scientific">Streptomyces cacaoi</name>
    <dbReference type="NCBI Taxonomy" id="1898"/>
    <lineage>
        <taxon>Bacteria</taxon>
        <taxon>Bacillati</taxon>
        <taxon>Actinomycetota</taxon>
        <taxon>Actinomycetes</taxon>
        <taxon>Kitasatosporales</taxon>
        <taxon>Streptomycetaceae</taxon>
        <taxon>Streptomyces</taxon>
    </lineage>
</organism>
<evidence type="ECO:0000259" key="2">
    <source>
        <dbReference type="Pfam" id="PF08242"/>
    </source>
</evidence>
<dbReference type="InterPro" id="IPR013217">
    <property type="entry name" value="Methyltransf_12"/>
</dbReference>
<keyword evidence="3" id="KW-0808">Transferase</keyword>
<comment type="caution">
    <text evidence="3">The sequence shown here is derived from an EMBL/GenBank/DDBJ whole genome shotgun (WGS) entry which is preliminary data.</text>
</comment>
<evidence type="ECO:0000313" key="4">
    <source>
        <dbReference type="Proteomes" id="UP000319210"/>
    </source>
</evidence>
<dbReference type="RefSeq" id="WP_141275653.1">
    <property type="nucleotide sequence ID" value="NZ_BJMM01000031.1"/>
</dbReference>
<evidence type="ECO:0000256" key="1">
    <source>
        <dbReference type="SAM" id="MobiDB-lite"/>
    </source>
</evidence>
<keyword evidence="3" id="KW-0489">Methyltransferase</keyword>
<dbReference type="GO" id="GO:0032259">
    <property type="term" value="P:methylation"/>
    <property type="evidence" value="ECO:0007669"/>
    <property type="project" value="UniProtKB-KW"/>
</dbReference>
<accession>A0A4Y3R404</accession>
<dbReference type="SUPFAM" id="SSF53335">
    <property type="entry name" value="S-adenosyl-L-methionine-dependent methyltransferases"/>
    <property type="match status" value="1"/>
</dbReference>
<feature type="domain" description="Methyltransferase type 12" evidence="2">
    <location>
        <begin position="99"/>
        <end position="196"/>
    </location>
</feature>
<dbReference type="Proteomes" id="UP000319210">
    <property type="component" value="Unassembled WGS sequence"/>
</dbReference>
<dbReference type="GO" id="GO:0017000">
    <property type="term" value="P:antibiotic biosynthetic process"/>
    <property type="evidence" value="ECO:0007669"/>
    <property type="project" value="UniProtKB-ARBA"/>
</dbReference>
<feature type="compositionally biased region" description="Basic and acidic residues" evidence="1">
    <location>
        <begin position="1"/>
        <end position="12"/>
    </location>
</feature>
<dbReference type="GO" id="GO:0008168">
    <property type="term" value="F:methyltransferase activity"/>
    <property type="evidence" value="ECO:0007669"/>
    <property type="project" value="UniProtKB-KW"/>
</dbReference>
<feature type="compositionally biased region" description="Basic residues" evidence="1">
    <location>
        <begin position="31"/>
        <end position="49"/>
    </location>
</feature>
<proteinExistence type="predicted"/>
<dbReference type="Gene3D" id="3.40.50.150">
    <property type="entry name" value="Vaccinia Virus protein VP39"/>
    <property type="match status" value="1"/>
</dbReference>
<evidence type="ECO:0000313" key="3">
    <source>
        <dbReference type="EMBL" id="GEB52401.1"/>
    </source>
</evidence>
<reference evidence="3 4" key="1">
    <citation type="submission" date="2019-06" db="EMBL/GenBank/DDBJ databases">
        <title>Whole genome shotgun sequence of Streptomyces cacaoi subsp. cacaoi NBRC 12748.</title>
        <authorList>
            <person name="Hosoyama A."/>
            <person name="Uohara A."/>
            <person name="Ohji S."/>
            <person name="Ichikawa N."/>
        </authorList>
    </citation>
    <scope>NUCLEOTIDE SEQUENCE [LARGE SCALE GENOMIC DNA]</scope>
    <source>
        <strain evidence="3 4">NBRC 12748</strain>
    </source>
</reference>
<dbReference type="CDD" id="cd02440">
    <property type="entry name" value="AdoMet_MTases"/>
    <property type="match status" value="1"/>
</dbReference>
<sequence length="336" mass="35323">MIPQHDDDHRDASGSAAAETVTAPDGQGAHPHAHHHRHHHGHGHGHGHSHGAGEHGTEPDWEALADHLERQAELDLPVLESAAAWLRDITGGHEVTRLLDLGAGPGVATVALAHAFPAAEAVAVDSADGLLARARDRAAAAGLGGRLTTRSAELPDGVPALGTADLVWTSNVVHHIGDQHAALDTFAGVLRPGGVLAVRERGLPTRNLPRDIGLGRPGLQARIDAAQEDAFDAMRAELPGSVRAVEDWPGMLAAAGLTPTGSRTFLTDLPAPLDPPARAYVRTRLERAREALSDTLSTEDLTTLDTLLDDASPEGVTRRADVFHLTAFTVHTAVRT</sequence>
<keyword evidence="4" id="KW-1185">Reference proteome</keyword>
<dbReference type="Pfam" id="PF08242">
    <property type="entry name" value="Methyltransf_12"/>
    <property type="match status" value="1"/>
</dbReference>
<gene>
    <name evidence="3" type="ORF">SCA03_49520</name>
</gene>
<dbReference type="EMBL" id="BJMM01000031">
    <property type="protein sequence ID" value="GEB52401.1"/>
    <property type="molecule type" value="Genomic_DNA"/>
</dbReference>
<dbReference type="PANTHER" id="PTHR43861">
    <property type="entry name" value="TRANS-ACONITATE 2-METHYLTRANSFERASE-RELATED"/>
    <property type="match status" value="1"/>
</dbReference>
<protein>
    <submittedName>
        <fullName evidence="3">SAM-dependent methyltransferase</fullName>
    </submittedName>
</protein>
<dbReference type="AlphaFoldDB" id="A0A4Y3R404"/>
<dbReference type="PANTHER" id="PTHR43861:SF1">
    <property type="entry name" value="TRANS-ACONITATE 2-METHYLTRANSFERASE"/>
    <property type="match status" value="1"/>
</dbReference>
<dbReference type="InterPro" id="IPR029063">
    <property type="entry name" value="SAM-dependent_MTases_sf"/>
</dbReference>
<name>A0A4Y3R404_STRCI</name>
<feature type="region of interest" description="Disordered" evidence="1">
    <location>
        <begin position="1"/>
        <end position="58"/>
    </location>
</feature>
<dbReference type="OrthoDB" id="3382693at2"/>